<name>A0A9P6E3G3_9AGAR</name>
<reference evidence="3" key="1">
    <citation type="submission" date="2020-11" db="EMBL/GenBank/DDBJ databases">
        <authorList>
            <consortium name="DOE Joint Genome Institute"/>
            <person name="Ahrendt S."/>
            <person name="Riley R."/>
            <person name="Andreopoulos W."/>
            <person name="Labutti K."/>
            <person name="Pangilinan J."/>
            <person name="Ruiz-Duenas F.J."/>
            <person name="Barrasa J.M."/>
            <person name="Sanchez-Garcia M."/>
            <person name="Camarero S."/>
            <person name="Miyauchi S."/>
            <person name="Serrano A."/>
            <person name="Linde D."/>
            <person name="Babiker R."/>
            <person name="Drula E."/>
            <person name="Ayuso-Fernandez I."/>
            <person name="Pacheco R."/>
            <person name="Padilla G."/>
            <person name="Ferreira P."/>
            <person name="Barriuso J."/>
            <person name="Kellner H."/>
            <person name="Castanera R."/>
            <person name="Alfaro M."/>
            <person name="Ramirez L."/>
            <person name="Pisabarro A.G."/>
            <person name="Kuo A."/>
            <person name="Tritt A."/>
            <person name="Lipzen A."/>
            <person name="He G."/>
            <person name="Yan M."/>
            <person name="Ng V."/>
            <person name="Cullen D."/>
            <person name="Martin F."/>
            <person name="Rosso M.-N."/>
            <person name="Henrissat B."/>
            <person name="Hibbett D."/>
            <person name="Martinez A.T."/>
            <person name="Grigoriev I.V."/>
        </authorList>
    </citation>
    <scope>NUCLEOTIDE SEQUENCE</scope>
    <source>
        <strain evidence="3">CBS 506.95</strain>
    </source>
</reference>
<dbReference type="AlphaFoldDB" id="A0A9P6E3G3"/>
<evidence type="ECO:0008006" key="5">
    <source>
        <dbReference type="Google" id="ProtNLM"/>
    </source>
</evidence>
<keyword evidence="1" id="KW-1133">Transmembrane helix</keyword>
<feature type="signal peptide" evidence="2">
    <location>
        <begin position="1"/>
        <end position="24"/>
    </location>
</feature>
<keyword evidence="2" id="KW-0732">Signal</keyword>
<keyword evidence="1" id="KW-0812">Transmembrane</keyword>
<accession>A0A9P6E3G3</accession>
<gene>
    <name evidence="3" type="ORF">CPB83DRAFT_921888</name>
</gene>
<dbReference type="OrthoDB" id="3248909at2759"/>
<dbReference type="EMBL" id="MU157987">
    <property type="protein sequence ID" value="KAF9521812.1"/>
    <property type="molecule type" value="Genomic_DNA"/>
</dbReference>
<keyword evidence="1" id="KW-0472">Membrane</keyword>
<proteinExistence type="predicted"/>
<dbReference type="Proteomes" id="UP000807306">
    <property type="component" value="Unassembled WGS sequence"/>
</dbReference>
<feature type="transmembrane region" description="Helical" evidence="1">
    <location>
        <begin position="399"/>
        <end position="421"/>
    </location>
</feature>
<organism evidence="3 4">
    <name type="scientific">Crepidotus variabilis</name>
    <dbReference type="NCBI Taxonomy" id="179855"/>
    <lineage>
        <taxon>Eukaryota</taxon>
        <taxon>Fungi</taxon>
        <taxon>Dikarya</taxon>
        <taxon>Basidiomycota</taxon>
        <taxon>Agaricomycotina</taxon>
        <taxon>Agaricomycetes</taxon>
        <taxon>Agaricomycetidae</taxon>
        <taxon>Agaricales</taxon>
        <taxon>Agaricineae</taxon>
        <taxon>Crepidotaceae</taxon>
        <taxon>Crepidotus</taxon>
    </lineage>
</organism>
<comment type="caution">
    <text evidence="3">The sequence shown here is derived from an EMBL/GenBank/DDBJ whole genome shotgun (WGS) entry which is preliminary data.</text>
</comment>
<sequence>WIPLPLRAFFWIPLVVFLTSGAVALEVALYYSRKNLGFPSGQRDRDKLVLHYAYVVAMWAWTDIEIKKMQQLVGLGSRCNEPALPCRISVAHGDLDLELPAACFCSFIFEGDMPRLLNLIYVDFMAGAGYSGAWVLYNLPQPPFTKYPYTVAPFQLPTFVTTNGTAVANTTAIKTETNCVAVPVNMAKHSDGSGWTNNATYNQCSISFEVDVFSRILFAGSDLPVCGFDPLPEFSPVVFWYFSYIPSPQAAASFCTPTMSFWEVNVAVDVQTGNITQVTELRPFSNTSPFSSSSSNVTGAPLNGQAYNGLSFNLTNPDRFVLARQNATRLQLPAAVYAATDGPQGFSDSFNGDLLTQLTDKIYGVYLTLVSREIYFLPNSEPIIVQVKTFRNRVFMSDVATHLLAVAMFILAFFATIVNIFHREDRRFLRLAHEPGTIASAVSIGAQTGVAEVLADRQGERDIKEALRNKKFRFNTVSNKIMMEGEEGYEDATGTASRRHSALTHFLHGSRGQPYTSLGASAPTTPSYLSLDTPKSQRKVSPLTSNVFITGSS</sequence>
<feature type="chain" id="PRO_5040479670" description="Transmembrane protein" evidence="2">
    <location>
        <begin position="25"/>
        <end position="553"/>
    </location>
</feature>
<evidence type="ECO:0000313" key="4">
    <source>
        <dbReference type="Proteomes" id="UP000807306"/>
    </source>
</evidence>
<protein>
    <recommendedName>
        <fullName evidence="5">Transmembrane protein</fullName>
    </recommendedName>
</protein>
<evidence type="ECO:0000313" key="3">
    <source>
        <dbReference type="EMBL" id="KAF9521812.1"/>
    </source>
</evidence>
<keyword evidence="4" id="KW-1185">Reference proteome</keyword>
<evidence type="ECO:0000256" key="2">
    <source>
        <dbReference type="SAM" id="SignalP"/>
    </source>
</evidence>
<feature type="non-terminal residue" evidence="3">
    <location>
        <position position="1"/>
    </location>
</feature>
<feature type="transmembrane region" description="Helical" evidence="1">
    <location>
        <begin position="116"/>
        <end position="137"/>
    </location>
</feature>
<evidence type="ECO:0000256" key="1">
    <source>
        <dbReference type="SAM" id="Phobius"/>
    </source>
</evidence>